<protein>
    <recommendedName>
        <fullName evidence="3">lipoate--protein ligase</fullName>
        <ecNumber evidence="3">6.3.1.20</ecNumber>
    </recommendedName>
</protein>
<dbReference type="Pfam" id="PF21948">
    <property type="entry name" value="LplA-B_cat"/>
    <property type="match status" value="1"/>
</dbReference>
<evidence type="ECO:0000256" key="4">
    <source>
        <dbReference type="ARBA" id="ARBA00022598"/>
    </source>
</evidence>
<reference evidence="10" key="1">
    <citation type="journal article" date="2024" name="J Bioinform Genom">
        <title>Complete genome sequence of the type strain bacterium Sphaerochaeta associata GLS2t (VKM B-2742)t.</title>
        <authorList>
            <person name="Troshina O.Y."/>
            <person name="Tepeeva A.N."/>
            <person name="Arzamasceva V.O."/>
            <person name="Whitman W.B."/>
            <person name="Varghese N."/>
            <person name="Shapiro N."/>
            <person name="Woyke T."/>
            <person name="Kripides N.C."/>
            <person name="Vasilenko O.V."/>
        </authorList>
    </citation>
    <scope>NUCLEOTIDE SEQUENCE [LARGE SCALE GENOMIC DNA]</scope>
    <source>
        <strain evidence="10">GLS2T</strain>
    </source>
</reference>
<evidence type="ECO:0000259" key="8">
    <source>
        <dbReference type="PROSITE" id="PS51733"/>
    </source>
</evidence>
<dbReference type="GO" id="GO:0016979">
    <property type="term" value="F:lipoate-protein ligase activity"/>
    <property type="evidence" value="ECO:0007669"/>
    <property type="project" value="UniProtKB-EC"/>
</dbReference>
<proteinExistence type="predicted"/>
<sequence>MKNAIYLATSHDCAANLAGEAYMLTLEYDHILFLWVNDPCIVIGRYQNPFSECNLKNMEEHNVQLVRRQSGGGAVYHDRGNLCFTLIGNKETNTKEENFSLVLKALANLGLHCELSGRNDILLDGKKISGNAFQTTATKFCHHGTLLVSSDLSVMSNYLTPSSTKLASKAVRSVASRVGNLKEGREDITNEMVETSLIEAFNAAYGKTEVTAIDCAAIPEAQANYRRFGDLSVILEKTPQFTHFFTHRFDWGEASLHLQVEKGLISEVRMFTDALDTSIVDRAVGILKGVPYNHAVLAELARTCEQADLVSLLSHVVSLL</sequence>
<name>A0ABY4DDB3_9SPIR</name>
<keyword evidence="10" id="KW-1185">Reference proteome</keyword>
<keyword evidence="5" id="KW-0547">Nucleotide-binding</keyword>
<accession>A0ABY4DDB3</accession>
<feature type="domain" description="BPL/LPL catalytic" evidence="8">
    <location>
        <begin position="26"/>
        <end position="209"/>
    </location>
</feature>
<evidence type="ECO:0000256" key="2">
    <source>
        <dbReference type="ARBA" id="ARBA00005124"/>
    </source>
</evidence>
<comment type="pathway">
    <text evidence="1">Protein modification; protein lipoylation via exogenous pathway; protein N(6)-(lipoyl)lysine from lipoate: step 2/2.</text>
</comment>
<dbReference type="EMBL" id="CP094929">
    <property type="protein sequence ID" value="UOM52034.1"/>
    <property type="molecule type" value="Genomic_DNA"/>
</dbReference>
<dbReference type="InterPro" id="IPR004143">
    <property type="entry name" value="BPL_LPL_catalytic"/>
</dbReference>
<dbReference type="PROSITE" id="PS51733">
    <property type="entry name" value="BPL_LPL_CATALYTIC"/>
    <property type="match status" value="1"/>
</dbReference>
<comment type="catalytic activity">
    <reaction evidence="7">
        <text>L-lysyl-[lipoyl-carrier protein] + (R)-lipoate + ATP = N(6)-[(R)-lipoyl]-L-lysyl-[lipoyl-carrier protein] + AMP + diphosphate + H(+)</text>
        <dbReference type="Rhea" id="RHEA:49288"/>
        <dbReference type="Rhea" id="RHEA-COMP:10500"/>
        <dbReference type="Rhea" id="RHEA-COMP:10502"/>
        <dbReference type="ChEBI" id="CHEBI:15378"/>
        <dbReference type="ChEBI" id="CHEBI:29969"/>
        <dbReference type="ChEBI" id="CHEBI:30616"/>
        <dbReference type="ChEBI" id="CHEBI:33019"/>
        <dbReference type="ChEBI" id="CHEBI:83088"/>
        <dbReference type="ChEBI" id="CHEBI:83099"/>
        <dbReference type="ChEBI" id="CHEBI:456215"/>
        <dbReference type="EC" id="6.3.1.20"/>
    </reaction>
</comment>
<dbReference type="NCBIfam" id="TIGR00545">
    <property type="entry name" value="lipoyltrans"/>
    <property type="match status" value="1"/>
</dbReference>
<evidence type="ECO:0000256" key="6">
    <source>
        <dbReference type="ARBA" id="ARBA00022840"/>
    </source>
</evidence>
<dbReference type="InterPro" id="IPR045864">
    <property type="entry name" value="aa-tRNA-synth_II/BPL/LPL"/>
</dbReference>
<evidence type="ECO:0000313" key="10">
    <source>
        <dbReference type="Proteomes" id="UP000829708"/>
    </source>
</evidence>
<keyword evidence="4 9" id="KW-0436">Ligase</keyword>
<organism evidence="9 10">
    <name type="scientific">Sphaerochaeta associata</name>
    <dbReference type="NCBI Taxonomy" id="1129264"/>
    <lineage>
        <taxon>Bacteria</taxon>
        <taxon>Pseudomonadati</taxon>
        <taxon>Spirochaetota</taxon>
        <taxon>Spirochaetia</taxon>
        <taxon>Spirochaetales</taxon>
        <taxon>Sphaerochaetaceae</taxon>
        <taxon>Sphaerochaeta</taxon>
    </lineage>
</organism>
<evidence type="ECO:0000256" key="5">
    <source>
        <dbReference type="ARBA" id="ARBA00022741"/>
    </source>
</evidence>
<evidence type="ECO:0000313" key="9">
    <source>
        <dbReference type="EMBL" id="UOM52034.1"/>
    </source>
</evidence>
<dbReference type="SUPFAM" id="SSF55681">
    <property type="entry name" value="Class II aaRS and biotin synthetases"/>
    <property type="match status" value="1"/>
</dbReference>
<gene>
    <name evidence="9" type="ORF">MUG09_04490</name>
</gene>
<evidence type="ECO:0000256" key="7">
    <source>
        <dbReference type="ARBA" id="ARBA00048037"/>
    </source>
</evidence>
<dbReference type="CDD" id="cd16443">
    <property type="entry name" value="LplA"/>
    <property type="match status" value="1"/>
</dbReference>
<evidence type="ECO:0000256" key="3">
    <source>
        <dbReference type="ARBA" id="ARBA00012367"/>
    </source>
</evidence>
<comment type="pathway">
    <text evidence="2">Protein modification; protein lipoylation via exogenous pathway; protein N(6)-(lipoyl)lysine from lipoate: step 1/2.</text>
</comment>
<evidence type="ECO:0000256" key="1">
    <source>
        <dbReference type="ARBA" id="ARBA00005085"/>
    </source>
</evidence>
<dbReference type="Pfam" id="PF10437">
    <property type="entry name" value="Lip_prot_lig_C"/>
    <property type="match status" value="1"/>
</dbReference>
<dbReference type="EC" id="6.3.1.20" evidence="3"/>
<dbReference type="SUPFAM" id="SSF82649">
    <property type="entry name" value="SufE/NifU"/>
    <property type="match status" value="1"/>
</dbReference>
<dbReference type="InterPro" id="IPR004562">
    <property type="entry name" value="LipoylTrfase_LipoateP_Ligase"/>
</dbReference>
<dbReference type="Gene3D" id="3.30.390.50">
    <property type="entry name" value="CO dehydrogenase flavoprotein, C-terminal domain"/>
    <property type="match status" value="1"/>
</dbReference>
<dbReference type="Gene3D" id="3.30.930.10">
    <property type="entry name" value="Bira Bifunctional Protein, Domain 2"/>
    <property type="match status" value="1"/>
</dbReference>
<dbReference type="InterPro" id="IPR019491">
    <property type="entry name" value="Lipoate_protein_ligase_C"/>
</dbReference>
<dbReference type="PANTHER" id="PTHR12561">
    <property type="entry name" value="LIPOATE-PROTEIN LIGASE"/>
    <property type="match status" value="1"/>
</dbReference>
<keyword evidence="6" id="KW-0067">ATP-binding</keyword>
<dbReference type="PANTHER" id="PTHR12561:SF3">
    <property type="entry name" value="LIPOYLTRANSFERASE 1, MITOCHONDRIAL"/>
    <property type="match status" value="1"/>
</dbReference>
<dbReference type="Proteomes" id="UP000829708">
    <property type="component" value="Chromosome"/>
</dbReference>
<dbReference type="RefSeq" id="WP_244773901.1">
    <property type="nucleotide sequence ID" value="NZ_CP094929.1"/>
</dbReference>